<evidence type="ECO:0000256" key="1">
    <source>
        <dbReference type="ARBA" id="ARBA00022603"/>
    </source>
</evidence>
<protein>
    <submittedName>
        <fullName evidence="4">DNA adenine methylase</fullName>
    </submittedName>
</protein>
<keyword evidence="2" id="KW-0808">Transferase</keyword>
<sequence>MTPDLTIDRPALKYNGGKFRLRKWVIEHFPKHITYVETCLGAGSVLLAKPRSSFEVANDVDINIQSFFQILQDRKQCMELIRLIQWSPYHEYVLKNATTELLSGRPNTLRRAYLFYCVCWMSMRANDIRSSNIDFRNRGNLDGRGGHNPSRLFAQVKHLYQIGERFRGVLIEGRDAEESIRTYETPQTLNYIDLPYIEETRKSKKLYIHEFKTVEGHERILRAAAQVRSMSVISHYIHPLYERILCEENGWERVTTKTLANCMVAGVEIESKERTEALYISPGAITQRSLF</sequence>
<dbReference type="GO" id="GO:0032259">
    <property type="term" value="P:methylation"/>
    <property type="evidence" value="ECO:0007669"/>
    <property type="project" value="UniProtKB-KW"/>
</dbReference>
<dbReference type="GO" id="GO:1904047">
    <property type="term" value="F:S-adenosyl-L-methionine binding"/>
    <property type="evidence" value="ECO:0007669"/>
    <property type="project" value="TreeGrafter"/>
</dbReference>
<keyword evidence="1 4" id="KW-0489">Methyltransferase</keyword>
<dbReference type="EMBL" id="RQEY01000024">
    <property type="protein sequence ID" value="TGK36238.1"/>
    <property type="molecule type" value="Genomic_DNA"/>
</dbReference>
<dbReference type="GO" id="GO:0009007">
    <property type="term" value="F:site-specific DNA-methyltransferase (adenine-specific) activity"/>
    <property type="evidence" value="ECO:0007669"/>
    <property type="project" value="UniProtKB-EC"/>
</dbReference>
<evidence type="ECO:0000256" key="2">
    <source>
        <dbReference type="ARBA" id="ARBA00022679"/>
    </source>
</evidence>
<dbReference type="Gene3D" id="3.40.50.150">
    <property type="entry name" value="Vaccinia Virus protein VP39"/>
    <property type="match status" value="2"/>
</dbReference>
<name>A0A4R9GY26_9LEPT</name>
<gene>
    <name evidence="4" type="ORF">EHO65_18210</name>
</gene>
<dbReference type="GO" id="GO:0043565">
    <property type="term" value="F:sequence-specific DNA binding"/>
    <property type="evidence" value="ECO:0007669"/>
    <property type="project" value="TreeGrafter"/>
</dbReference>
<dbReference type="OrthoDB" id="9805629at2"/>
<dbReference type="GO" id="GO:0009307">
    <property type="term" value="P:DNA restriction-modification system"/>
    <property type="evidence" value="ECO:0007669"/>
    <property type="project" value="InterPro"/>
</dbReference>
<dbReference type="Pfam" id="PF02086">
    <property type="entry name" value="MethyltransfD12"/>
    <property type="match status" value="1"/>
</dbReference>
<proteinExistence type="predicted"/>
<keyword evidence="3" id="KW-0949">S-adenosyl-L-methionine</keyword>
<dbReference type="PRINTS" id="PR00505">
    <property type="entry name" value="D12N6MTFRASE"/>
</dbReference>
<evidence type="ECO:0000313" key="5">
    <source>
        <dbReference type="Proteomes" id="UP000298097"/>
    </source>
</evidence>
<reference evidence="4" key="1">
    <citation type="journal article" date="2019" name="PLoS Negl. Trop. Dis.">
        <title>Revisiting the worldwide diversity of Leptospira species in the environment.</title>
        <authorList>
            <person name="Vincent A.T."/>
            <person name="Schiettekatte O."/>
            <person name="Bourhy P."/>
            <person name="Veyrier F.J."/>
            <person name="Picardeau M."/>
        </authorList>
    </citation>
    <scope>NUCLEOTIDE SEQUENCE [LARGE SCALE GENOMIC DNA]</scope>
    <source>
        <strain evidence="4">201800301</strain>
    </source>
</reference>
<dbReference type="AlphaFoldDB" id="A0A4R9GY26"/>
<comment type="caution">
    <text evidence="4">The sequence shown here is derived from an EMBL/GenBank/DDBJ whole genome shotgun (WGS) entry which is preliminary data.</text>
</comment>
<evidence type="ECO:0000256" key="3">
    <source>
        <dbReference type="ARBA" id="ARBA00022691"/>
    </source>
</evidence>
<dbReference type="InterPro" id="IPR029063">
    <property type="entry name" value="SAM-dependent_MTases_sf"/>
</dbReference>
<dbReference type="GO" id="GO:0006298">
    <property type="term" value="P:mismatch repair"/>
    <property type="evidence" value="ECO:0007669"/>
    <property type="project" value="TreeGrafter"/>
</dbReference>
<organism evidence="4 5">
    <name type="scientific">Leptospira andrefontaineae</name>
    <dbReference type="NCBI Taxonomy" id="2484976"/>
    <lineage>
        <taxon>Bacteria</taxon>
        <taxon>Pseudomonadati</taxon>
        <taxon>Spirochaetota</taxon>
        <taxon>Spirochaetia</taxon>
        <taxon>Leptospirales</taxon>
        <taxon>Leptospiraceae</taxon>
        <taxon>Leptospira</taxon>
    </lineage>
</organism>
<accession>A0A4R9GY26</accession>
<dbReference type="InterPro" id="IPR012327">
    <property type="entry name" value="MeTrfase_D12"/>
</dbReference>
<dbReference type="PANTHER" id="PTHR30481:SF4">
    <property type="entry name" value="SITE-SPECIFIC DNA-METHYLTRANSFERASE (ADENINE-SPECIFIC)"/>
    <property type="match status" value="1"/>
</dbReference>
<keyword evidence="5" id="KW-1185">Reference proteome</keyword>
<dbReference type="Proteomes" id="UP000298097">
    <property type="component" value="Unassembled WGS sequence"/>
</dbReference>
<dbReference type="SUPFAM" id="SSF53335">
    <property type="entry name" value="S-adenosyl-L-methionine-dependent methyltransferases"/>
    <property type="match status" value="1"/>
</dbReference>
<evidence type="ECO:0000313" key="4">
    <source>
        <dbReference type="EMBL" id="TGK36238.1"/>
    </source>
</evidence>
<dbReference type="PANTHER" id="PTHR30481">
    <property type="entry name" value="DNA ADENINE METHYLASE"/>
    <property type="match status" value="1"/>
</dbReference>
<dbReference type="RefSeq" id="WP_135775975.1">
    <property type="nucleotide sequence ID" value="NZ_RQEY01000024.1"/>
</dbReference>